<dbReference type="SMART" id="SM00382">
    <property type="entry name" value="AAA"/>
    <property type="match status" value="1"/>
</dbReference>
<evidence type="ECO:0000256" key="1">
    <source>
        <dbReference type="ARBA" id="ARBA00022448"/>
    </source>
</evidence>
<keyword evidence="3 5" id="KW-0067">ATP-binding</keyword>
<evidence type="ECO:0000256" key="3">
    <source>
        <dbReference type="ARBA" id="ARBA00022840"/>
    </source>
</evidence>
<keyword evidence="2" id="KW-0547">Nucleotide-binding</keyword>
<name>A0A7G9WAY3_ALKCA</name>
<dbReference type="EMBL" id="CP058559">
    <property type="protein sequence ID" value="QNO15845.1"/>
    <property type="molecule type" value="Genomic_DNA"/>
</dbReference>
<protein>
    <submittedName>
        <fullName evidence="5">ABC transporter ATP-binding protein</fullName>
    </submittedName>
</protein>
<dbReference type="PANTHER" id="PTHR43582">
    <property type="entry name" value="LINEARMYCIN RESISTANCE ATP-BINDING PROTEIN LNRL"/>
    <property type="match status" value="1"/>
</dbReference>
<dbReference type="RefSeq" id="WP_213166249.1">
    <property type="nucleotide sequence ID" value="NZ_CP058559.1"/>
</dbReference>
<accession>A0A7G9WAY3</accession>
<dbReference type="Gene3D" id="3.40.50.300">
    <property type="entry name" value="P-loop containing nucleotide triphosphate hydrolases"/>
    <property type="match status" value="1"/>
</dbReference>
<evidence type="ECO:0000313" key="5">
    <source>
        <dbReference type="EMBL" id="QNO15845.1"/>
    </source>
</evidence>
<sequence>MIANLENVIKRYKNKVVLDNVSFEIHKGEIIGLLGPNGAGKTTAIRALAGLIDIESGDIKLMGKKQSINNLKLKANIGLVTQEVTVFEELTAAENLRFFGGLYGLKGAELNKRVEEALEFVGLTERAKQYPKTFSGGMSRRLNIACALVHQPEFIIMDEPTVGIDPQSRNYILESVKRLAAKGTTVLYTSHYMEEVQAISTRILIMDQGHIIAQGTLEELIKRIQHEEKIKITVEFASEELTDELKAIQGVKNIVQTGSEYVIISSAGSGNLNRVLSVAQKHGGVSNVSADKPTLEDVFLTLTGKKLRDGEEV</sequence>
<dbReference type="InterPro" id="IPR003593">
    <property type="entry name" value="AAA+_ATPase"/>
</dbReference>
<evidence type="ECO:0000259" key="4">
    <source>
        <dbReference type="PROSITE" id="PS50893"/>
    </source>
</evidence>
<dbReference type="Proteomes" id="UP000516160">
    <property type="component" value="Chromosome"/>
</dbReference>
<keyword evidence="6" id="KW-1185">Reference proteome</keyword>
<dbReference type="InterPro" id="IPR025302">
    <property type="entry name" value="DrrA1/2-like_C"/>
</dbReference>
<evidence type="ECO:0000256" key="2">
    <source>
        <dbReference type="ARBA" id="ARBA00022741"/>
    </source>
</evidence>
<reference evidence="5 6" key="1">
    <citation type="submission" date="2020-07" db="EMBL/GenBank/DDBJ databases">
        <title>Alkalicella. sp. LB2 genome.</title>
        <authorList>
            <person name="Postec A."/>
            <person name="Quemeneur M."/>
        </authorList>
    </citation>
    <scope>NUCLEOTIDE SEQUENCE [LARGE SCALE GENOMIC DNA]</scope>
    <source>
        <strain evidence="5 6">LB2</strain>
    </source>
</reference>
<dbReference type="PROSITE" id="PS50893">
    <property type="entry name" value="ABC_TRANSPORTER_2"/>
    <property type="match status" value="1"/>
</dbReference>
<dbReference type="SUPFAM" id="SSF52540">
    <property type="entry name" value="P-loop containing nucleoside triphosphate hydrolases"/>
    <property type="match status" value="1"/>
</dbReference>
<dbReference type="GO" id="GO:0005524">
    <property type="term" value="F:ATP binding"/>
    <property type="evidence" value="ECO:0007669"/>
    <property type="project" value="UniProtKB-KW"/>
</dbReference>
<dbReference type="InterPro" id="IPR017871">
    <property type="entry name" value="ABC_transporter-like_CS"/>
</dbReference>
<evidence type="ECO:0000313" key="6">
    <source>
        <dbReference type="Proteomes" id="UP000516160"/>
    </source>
</evidence>
<gene>
    <name evidence="5" type="ORF">HYG86_14250</name>
</gene>
<dbReference type="InterPro" id="IPR003439">
    <property type="entry name" value="ABC_transporter-like_ATP-bd"/>
</dbReference>
<feature type="domain" description="ABC transporter" evidence="4">
    <location>
        <begin position="3"/>
        <end position="233"/>
    </location>
</feature>
<proteinExistence type="predicted"/>
<dbReference type="InterPro" id="IPR027417">
    <property type="entry name" value="P-loop_NTPase"/>
</dbReference>
<keyword evidence="1" id="KW-0813">Transport</keyword>
<dbReference type="AlphaFoldDB" id="A0A7G9WAY3"/>
<dbReference type="KEGG" id="acae:HYG86_14250"/>
<dbReference type="Pfam" id="PF13732">
    <property type="entry name" value="DrrA1-3_C"/>
    <property type="match status" value="1"/>
</dbReference>
<organism evidence="5 6">
    <name type="scientific">Alkalicella caledoniensis</name>
    <dbReference type="NCBI Taxonomy" id="2731377"/>
    <lineage>
        <taxon>Bacteria</taxon>
        <taxon>Bacillati</taxon>
        <taxon>Bacillota</taxon>
        <taxon>Clostridia</taxon>
        <taxon>Eubacteriales</taxon>
        <taxon>Proteinivoracaceae</taxon>
        <taxon>Alkalicella</taxon>
    </lineage>
</organism>
<dbReference type="Pfam" id="PF00005">
    <property type="entry name" value="ABC_tran"/>
    <property type="match status" value="1"/>
</dbReference>
<dbReference type="PROSITE" id="PS00211">
    <property type="entry name" value="ABC_TRANSPORTER_1"/>
    <property type="match status" value="1"/>
</dbReference>
<dbReference type="GO" id="GO:0016887">
    <property type="term" value="F:ATP hydrolysis activity"/>
    <property type="evidence" value="ECO:0007669"/>
    <property type="project" value="InterPro"/>
</dbReference>
<dbReference type="PANTHER" id="PTHR43582:SF2">
    <property type="entry name" value="LINEARMYCIN RESISTANCE ATP-BINDING PROTEIN LNRL"/>
    <property type="match status" value="1"/>
</dbReference>